<gene>
    <name evidence="3" type="ORF">UFOVP1053_37</name>
    <name evidence="4" type="ORF">UFOVP1297_37</name>
    <name evidence="5" type="ORF">UFOVP1647_15</name>
    <name evidence="1" type="ORF">UFOVP472_37</name>
    <name evidence="2" type="ORF">UFOVP891_31</name>
</gene>
<evidence type="ECO:0000313" key="5">
    <source>
        <dbReference type="EMBL" id="CAB4221879.1"/>
    </source>
</evidence>
<organism evidence="3">
    <name type="scientific">uncultured Caudovirales phage</name>
    <dbReference type="NCBI Taxonomy" id="2100421"/>
    <lineage>
        <taxon>Viruses</taxon>
        <taxon>Duplodnaviria</taxon>
        <taxon>Heunggongvirae</taxon>
        <taxon>Uroviricota</taxon>
        <taxon>Caudoviricetes</taxon>
        <taxon>Peduoviridae</taxon>
        <taxon>Maltschvirus</taxon>
        <taxon>Maltschvirus maltsch</taxon>
    </lineage>
</organism>
<dbReference type="EMBL" id="LR797004">
    <property type="protein sequence ID" value="CAB4180777.1"/>
    <property type="molecule type" value="Genomic_DNA"/>
</dbReference>
<dbReference type="EMBL" id="LR797237">
    <property type="protein sequence ID" value="CAB4195806.1"/>
    <property type="molecule type" value="Genomic_DNA"/>
</dbReference>
<dbReference type="EMBL" id="LR797507">
    <property type="protein sequence ID" value="CAB4221879.1"/>
    <property type="molecule type" value="Genomic_DNA"/>
</dbReference>
<sequence length="166" mass="18181">MNETTYAQNCQHFLDDIFPEAYALLSPGMNSPAASAELLAIGLQEGRLWYRKQIGGPARGAYQFEQGGGVAGVLSHPASKAHALSVCKARKVTAAPNPVYLALASDDILATCFARLLLYTLPWRLPAQDDPNTGWAQYISAWRPGAPHRGTWDNFYKIAWDTVTTK</sequence>
<dbReference type="EMBL" id="LR796442">
    <property type="protein sequence ID" value="CAB4145077.1"/>
    <property type="molecule type" value="Genomic_DNA"/>
</dbReference>
<proteinExistence type="predicted"/>
<name>A0A6J5QEJ0_9CAUD</name>
<accession>A0A6J5QEJ0</accession>
<dbReference type="EMBL" id="LR796839">
    <property type="protein sequence ID" value="CAB4169088.1"/>
    <property type="molecule type" value="Genomic_DNA"/>
</dbReference>
<reference evidence="3" key="1">
    <citation type="submission" date="2020-05" db="EMBL/GenBank/DDBJ databases">
        <authorList>
            <person name="Chiriac C."/>
            <person name="Salcher M."/>
            <person name="Ghai R."/>
            <person name="Kavagutti S V."/>
        </authorList>
    </citation>
    <scope>NUCLEOTIDE SEQUENCE</scope>
</reference>
<evidence type="ECO:0000313" key="3">
    <source>
        <dbReference type="EMBL" id="CAB4180777.1"/>
    </source>
</evidence>
<evidence type="ECO:0000313" key="1">
    <source>
        <dbReference type="EMBL" id="CAB4145077.1"/>
    </source>
</evidence>
<evidence type="ECO:0000313" key="4">
    <source>
        <dbReference type="EMBL" id="CAB4195806.1"/>
    </source>
</evidence>
<evidence type="ECO:0000313" key="2">
    <source>
        <dbReference type="EMBL" id="CAB4169088.1"/>
    </source>
</evidence>
<protein>
    <submittedName>
        <fullName evidence="3">Uncharacterized protein</fullName>
    </submittedName>
</protein>